<gene>
    <name evidence="10" type="ORF">AYBTSS11_LOCUS28310</name>
</gene>
<dbReference type="GO" id="GO:1990904">
    <property type="term" value="C:ribonucleoprotein complex"/>
    <property type="evidence" value="ECO:0007669"/>
    <property type="project" value="UniProtKB-KW"/>
</dbReference>
<evidence type="ECO:0000256" key="6">
    <source>
        <dbReference type="ARBA" id="ARBA00038073"/>
    </source>
</evidence>
<dbReference type="InterPro" id="IPR032710">
    <property type="entry name" value="NTF2-like_dom_sf"/>
</dbReference>
<keyword evidence="3" id="KW-0689">Ribosomal protein</keyword>
<keyword evidence="4" id="KW-0496">Mitochondrion</keyword>
<feature type="domain" description="Tim44-like" evidence="9">
    <location>
        <begin position="149"/>
        <end position="304"/>
    </location>
</feature>
<organism evidence="10 11">
    <name type="scientific">Sphenostylis stenocarpa</name>
    <dbReference type="NCBI Taxonomy" id="92480"/>
    <lineage>
        <taxon>Eukaryota</taxon>
        <taxon>Viridiplantae</taxon>
        <taxon>Streptophyta</taxon>
        <taxon>Embryophyta</taxon>
        <taxon>Tracheophyta</taxon>
        <taxon>Spermatophyta</taxon>
        <taxon>Magnoliopsida</taxon>
        <taxon>eudicotyledons</taxon>
        <taxon>Gunneridae</taxon>
        <taxon>Pentapetalae</taxon>
        <taxon>rosids</taxon>
        <taxon>fabids</taxon>
        <taxon>Fabales</taxon>
        <taxon>Fabaceae</taxon>
        <taxon>Papilionoideae</taxon>
        <taxon>50 kb inversion clade</taxon>
        <taxon>NPAAA clade</taxon>
        <taxon>indigoferoid/millettioid clade</taxon>
        <taxon>Phaseoleae</taxon>
        <taxon>Sphenostylis</taxon>
    </lineage>
</organism>
<dbReference type="Pfam" id="PF04280">
    <property type="entry name" value="Tim44"/>
    <property type="match status" value="1"/>
</dbReference>
<proteinExistence type="inferred from homology"/>
<dbReference type="Gene3D" id="3.10.450.240">
    <property type="match status" value="1"/>
</dbReference>
<dbReference type="InterPro" id="IPR051975">
    <property type="entry name" value="mtLSU_mL45"/>
</dbReference>
<comment type="subcellular location">
    <subcellularLocation>
        <location evidence="1">Mitochondrion</location>
    </subcellularLocation>
</comment>
<reference evidence="10" key="1">
    <citation type="submission" date="2023-10" db="EMBL/GenBank/DDBJ databases">
        <authorList>
            <person name="Domelevo Entfellner J.-B."/>
        </authorList>
    </citation>
    <scope>NUCLEOTIDE SEQUENCE</scope>
</reference>
<dbReference type="GO" id="GO:0005840">
    <property type="term" value="C:ribosome"/>
    <property type="evidence" value="ECO:0007669"/>
    <property type="project" value="UniProtKB-KW"/>
</dbReference>
<comment type="similarity">
    <text evidence="6">Belongs to the mitochondrion-specific ribosomal protein mL45 family.</text>
</comment>
<dbReference type="FunFam" id="3.10.450.240:FF:000006">
    <property type="entry name" value="Mitochondrial inner membrane translocase complex, subunit Tim44-related protein"/>
    <property type="match status" value="1"/>
</dbReference>
<evidence type="ECO:0000259" key="9">
    <source>
        <dbReference type="SMART" id="SM00978"/>
    </source>
</evidence>
<evidence type="ECO:0000256" key="5">
    <source>
        <dbReference type="ARBA" id="ARBA00023274"/>
    </source>
</evidence>
<dbReference type="PANTHER" id="PTHR28554:SF1">
    <property type="entry name" value="LARGE RIBOSOMAL SUBUNIT PROTEIN ML45"/>
    <property type="match status" value="1"/>
</dbReference>
<evidence type="ECO:0000313" key="11">
    <source>
        <dbReference type="Proteomes" id="UP001189624"/>
    </source>
</evidence>
<dbReference type="InterPro" id="IPR007379">
    <property type="entry name" value="Tim44-like_dom"/>
</dbReference>
<sequence length="312" mass="35902">MLKMMTPFKRLHLVRTFYRSSQIGESSSYLLGSCKSYSSALSNGSEGNFGSFHPHLLKGQDGFPFTGVKSLTLRSTMAAELSIFMNDKRMVTTQVKAPAQARQVGQQISLSSPGFIYEPYEPREKIPFWKRWFTRNGWRRTKHDIILELKSAYAISKLRKKGYSKNQFYNEAVNMYKEINTLIANGDRRSLRKSVTEKMFSVLKNEIKQRESAWSNVYWEMVEPVVKVRTLRARLIGVDRKDMNKTFIQLTLEILAKQKFEAYDSKGSVVAGDKSEEVLVRDIWVFEKSMFHPGASWRLCGRITPKASISST</sequence>
<dbReference type="PANTHER" id="PTHR28554">
    <property type="entry name" value="39S RIBOSOMAL PROTEIN L45, MITOCHONDRIAL"/>
    <property type="match status" value="1"/>
</dbReference>
<accession>A0AA86TC92</accession>
<evidence type="ECO:0000256" key="8">
    <source>
        <dbReference type="ARBA" id="ARBA00043031"/>
    </source>
</evidence>
<dbReference type="SUPFAM" id="SSF54427">
    <property type="entry name" value="NTF2-like"/>
    <property type="match status" value="1"/>
</dbReference>
<keyword evidence="11" id="KW-1185">Reference proteome</keyword>
<evidence type="ECO:0000256" key="7">
    <source>
        <dbReference type="ARBA" id="ARBA00039448"/>
    </source>
</evidence>
<dbReference type="Gramene" id="rna-AYBTSS11_LOCUS28310">
    <property type="protein sequence ID" value="CAJ1976175.1"/>
    <property type="gene ID" value="gene-AYBTSS11_LOCUS28310"/>
</dbReference>
<dbReference type="SMART" id="SM00978">
    <property type="entry name" value="Tim44"/>
    <property type="match status" value="1"/>
</dbReference>
<keyword evidence="2" id="KW-0809">Transit peptide</keyword>
<protein>
    <recommendedName>
        <fullName evidence="7">Large ribosomal subunit protein mL45</fullName>
    </recommendedName>
    <alternativeName>
        <fullName evidence="8">39S ribosomal protein L45, mitochondrial</fullName>
    </alternativeName>
</protein>
<dbReference type="Proteomes" id="UP001189624">
    <property type="component" value="Chromosome 10"/>
</dbReference>
<evidence type="ECO:0000256" key="4">
    <source>
        <dbReference type="ARBA" id="ARBA00023128"/>
    </source>
</evidence>
<evidence type="ECO:0000256" key="1">
    <source>
        <dbReference type="ARBA" id="ARBA00004173"/>
    </source>
</evidence>
<dbReference type="EMBL" id="OY731407">
    <property type="protein sequence ID" value="CAJ1976175.1"/>
    <property type="molecule type" value="Genomic_DNA"/>
</dbReference>
<name>A0AA86TC92_9FABA</name>
<dbReference type="AlphaFoldDB" id="A0AA86TC92"/>
<evidence type="ECO:0000256" key="3">
    <source>
        <dbReference type="ARBA" id="ARBA00022980"/>
    </source>
</evidence>
<evidence type="ECO:0000313" key="10">
    <source>
        <dbReference type="EMBL" id="CAJ1976175.1"/>
    </source>
</evidence>
<evidence type="ECO:0000256" key="2">
    <source>
        <dbReference type="ARBA" id="ARBA00022946"/>
    </source>
</evidence>
<dbReference type="GO" id="GO:0005739">
    <property type="term" value="C:mitochondrion"/>
    <property type="evidence" value="ECO:0007669"/>
    <property type="project" value="UniProtKB-SubCell"/>
</dbReference>
<keyword evidence="5" id="KW-0687">Ribonucleoprotein</keyword>